<evidence type="ECO:0000313" key="2">
    <source>
        <dbReference type="Proteomes" id="UP001333818"/>
    </source>
</evidence>
<organism evidence="1 2">
    <name type="scientific">Tumidithrix elongata BACA0141</name>
    <dbReference type="NCBI Taxonomy" id="2716417"/>
    <lineage>
        <taxon>Bacteria</taxon>
        <taxon>Bacillati</taxon>
        <taxon>Cyanobacteriota</taxon>
        <taxon>Cyanophyceae</taxon>
        <taxon>Pseudanabaenales</taxon>
        <taxon>Pseudanabaenaceae</taxon>
        <taxon>Tumidithrix</taxon>
        <taxon>Tumidithrix elongata</taxon>
    </lineage>
</organism>
<gene>
    <name evidence="1" type="ORF">V2H45_08205</name>
</gene>
<sequence length="92" mass="10735">MDEEFEFEEPKPQESQRDKLDFLFPSRRYLGHCTPENLVFDANLQEFSQRVGYITALETGGKISPHEAFQQLDVLWQQLKTSKENLLGISDE</sequence>
<keyword evidence="2" id="KW-1185">Reference proteome</keyword>
<dbReference type="InterPro" id="IPR055643">
    <property type="entry name" value="DUF7219"/>
</dbReference>
<comment type="caution">
    <text evidence="1">The sequence shown here is derived from an EMBL/GenBank/DDBJ whole genome shotgun (WGS) entry which is preliminary data.</text>
</comment>
<dbReference type="Pfam" id="PF23856">
    <property type="entry name" value="DUF7219"/>
    <property type="match status" value="1"/>
</dbReference>
<protein>
    <recommendedName>
        <fullName evidence="3">Isopropylmalate/homocitrate/citramalate synthase</fullName>
    </recommendedName>
</protein>
<reference evidence="1" key="1">
    <citation type="submission" date="2024-01" db="EMBL/GenBank/DDBJ databases">
        <title>Bank of Algae and Cyanobacteria of the Azores (BACA) strain genomes.</title>
        <authorList>
            <person name="Luz R."/>
            <person name="Cordeiro R."/>
            <person name="Fonseca A."/>
            <person name="Goncalves V."/>
        </authorList>
    </citation>
    <scope>NUCLEOTIDE SEQUENCE</scope>
    <source>
        <strain evidence="1">BACA0141</strain>
    </source>
</reference>
<dbReference type="RefSeq" id="WP_330483155.1">
    <property type="nucleotide sequence ID" value="NZ_JAZBJZ010000024.1"/>
</dbReference>
<proteinExistence type="predicted"/>
<dbReference type="AlphaFoldDB" id="A0AAW9PZV7"/>
<name>A0AAW9PZV7_9CYAN</name>
<evidence type="ECO:0000313" key="1">
    <source>
        <dbReference type="EMBL" id="MEE3716725.1"/>
    </source>
</evidence>
<evidence type="ECO:0008006" key="3">
    <source>
        <dbReference type="Google" id="ProtNLM"/>
    </source>
</evidence>
<dbReference type="EMBL" id="JAZBJZ010000024">
    <property type="protein sequence ID" value="MEE3716725.1"/>
    <property type="molecule type" value="Genomic_DNA"/>
</dbReference>
<accession>A0AAW9PZV7</accession>
<dbReference type="Proteomes" id="UP001333818">
    <property type="component" value="Unassembled WGS sequence"/>
</dbReference>